<dbReference type="Proteomes" id="UP000499080">
    <property type="component" value="Unassembled WGS sequence"/>
</dbReference>
<name>A0A4Y2Q4J3_ARAVE</name>
<organism evidence="1 2">
    <name type="scientific">Araneus ventricosus</name>
    <name type="common">Orbweaver spider</name>
    <name type="synonym">Epeira ventricosa</name>
    <dbReference type="NCBI Taxonomy" id="182803"/>
    <lineage>
        <taxon>Eukaryota</taxon>
        <taxon>Metazoa</taxon>
        <taxon>Ecdysozoa</taxon>
        <taxon>Arthropoda</taxon>
        <taxon>Chelicerata</taxon>
        <taxon>Arachnida</taxon>
        <taxon>Araneae</taxon>
        <taxon>Araneomorphae</taxon>
        <taxon>Entelegynae</taxon>
        <taxon>Araneoidea</taxon>
        <taxon>Araneidae</taxon>
        <taxon>Araneus</taxon>
    </lineage>
</organism>
<evidence type="ECO:0000313" key="1">
    <source>
        <dbReference type="EMBL" id="GBN57820.1"/>
    </source>
</evidence>
<accession>A0A4Y2Q4J3</accession>
<protein>
    <submittedName>
        <fullName evidence="1">Uncharacterized protein</fullName>
    </submittedName>
</protein>
<keyword evidence="2" id="KW-1185">Reference proteome</keyword>
<reference evidence="1 2" key="1">
    <citation type="journal article" date="2019" name="Sci. Rep.">
        <title>Orb-weaving spider Araneus ventricosus genome elucidates the spidroin gene catalogue.</title>
        <authorList>
            <person name="Kono N."/>
            <person name="Nakamura H."/>
            <person name="Ohtoshi R."/>
            <person name="Moran D.A.P."/>
            <person name="Shinohara A."/>
            <person name="Yoshida Y."/>
            <person name="Fujiwara M."/>
            <person name="Mori M."/>
            <person name="Tomita M."/>
            <person name="Arakawa K."/>
        </authorList>
    </citation>
    <scope>NUCLEOTIDE SEQUENCE [LARGE SCALE GENOMIC DNA]</scope>
</reference>
<sequence length="89" mass="9950">MVATSSAYVEAIAFLPLPHFTSNEPDSSNLAIIFFRPNTVIGPEPLLKSFNVRNFFNAIAAQSLFLQKSFTSRVRSFNDRVMTTFSDAE</sequence>
<evidence type="ECO:0000313" key="2">
    <source>
        <dbReference type="Proteomes" id="UP000499080"/>
    </source>
</evidence>
<comment type="caution">
    <text evidence="1">The sequence shown here is derived from an EMBL/GenBank/DDBJ whole genome shotgun (WGS) entry which is preliminary data.</text>
</comment>
<proteinExistence type="predicted"/>
<dbReference type="EMBL" id="BGPR01012822">
    <property type="protein sequence ID" value="GBN57820.1"/>
    <property type="molecule type" value="Genomic_DNA"/>
</dbReference>
<dbReference type="AlphaFoldDB" id="A0A4Y2Q4J3"/>
<gene>
    <name evidence="1" type="ORF">AVEN_145109_1</name>
</gene>